<feature type="domain" description="Isochorismatase-like" evidence="1">
    <location>
        <begin position="13"/>
        <end position="204"/>
    </location>
</feature>
<keyword evidence="3" id="KW-1185">Reference proteome</keyword>
<evidence type="ECO:0000259" key="1">
    <source>
        <dbReference type="Pfam" id="PF00857"/>
    </source>
</evidence>
<dbReference type="RefSeq" id="WP_046479062.1">
    <property type="nucleotide sequence ID" value="NZ_LN829118.1"/>
</dbReference>
<reference evidence="3" key="1">
    <citation type="submission" date="2015-02" db="EMBL/GenBank/DDBJ databases">
        <authorList>
            <person name="Chooi Y.-H."/>
        </authorList>
    </citation>
    <scope>NUCLEOTIDE SEQUENCE [LARGE SCALE GENOMIC DNA]</scope>
    <source>
        <strain evidence="3">strain Y</strain>
    </source>
</reference>
<dbReference type="Proteomes" id="UP000033187">
    <property type="component" value="Chromosome 1"/>
</dbReference>
<dbReference type="KEGG" id="fil:BN1229_v1_3227"/>
<dbReference type="Gene3D" id="3.40.50.850">
    <property type="entry name" value="Isochorismatase-like"/>
    <property type="match status" value="1"/>
</dbReference>
<dbReference type="InterPro" id="IPR000868">
    <property type="entry name" value="Isochorismatase-like_dom"/>
</dbReference>
<dbReference type="Pfam" id="PF00857">
    <property type="entry name" value="Isochorismatase"/>
    <property type="match status" value="1"/>
</dbReference>
<dbReference type="EMBL" id="LN829119">
    <property type="protein sequence ID" value="CPR20632.1"/>
    <property type="molecule type" value="Genomic_DNA"/>
</dbReference>
<gene>
    <name evidence="2" type="ORF">YBN1229_v1_2696</name>
</gene>
<dbReference type="OrthoDB" id="9807387at2"/>
<dbReference type="SUPFAM" id="SSF52499">
    <property type="entry name" value="Isochorismatase-like hydrolases"/>
    <property type="match status" value="1"/>
</dbReference>
<dbReference type="InterPro" id="IPR036380">
    <property type="entry name" value="Isochorismatase-like_sf"/>
</dbReference>
<dbReference type="PANTHER" id="PTHR47044">
    <property type="entry name" value="OS02G0276400 PROTEIN"/>
    <property type="match status" value="1"/>
</dbReference>
<accession>A0A0D6JH13</accession>
<dbReference type="KEGG" id="fiy:BN1229_v1_2696"/>
<dbReference type="AlphaFoldDB" id="A0A0D6JH13"/>
<evidence type="ECO:0000313" key="3">
    <source>
        <dbReference type="Proteomes" id="UP000033187"/>
    </source>
</evidence>
<sequence>MSDPYTTPEPAASALITIDLQNDFTLEGAPAMIAGTAAIVPAVRKSLEAFRKAGRPIIHVVRLYKADGSNVDLCRRHLIQRGAVIARPATEGAELVDALKPDDAIQLDADTLLAGRLQSIGPNEWILYKPRWSAFHDTMLKAVLDDLDVTTLAFAGCNFPNCPRASIYDASNRDYRLCVIADAMSELYERGLAELQGIGVHILTSDDVETWLRSS</sequence>
<name>A0A0D6JH13_9HYPH</name>
<protein>
    <submittedName>
        <fullName evidence="2">Tat (Twin-arginine translocation) pathway signal sequence</fullName>
    </submittedName>
</protein>
<proteinExistence type="predicted"/>
<organism evidence="2 3">
    <name type="scientific">Candidatus Filomicrobium marinum</name>
    <dbReference type="NCBI Taxonomy" id="1608628"/>
    <lineage>
        <taxon>Bacteria</taxon>
        <taxon>Pseudomonadati</taxon>
        <taxon>Pseudomonadota</taxon>
        <taxon>Alphaproteobacteria</taxon>
        <taxon>Hyphomicrobiales</taxon>
        <taxon>Hyphomicrobiaceae</taxon>
        <taxon>Filomicrobium</taxon>
    </lineage>
</organism>
<evidence type="ECO:0000313" key="2">
    <source>
        <dbReference type="EMBL" id="CPR20632.1"/>
    </source>
</evidence>
<dbReference type="CDD" id="cd00431">
    <property type="entry name" value="cysteine_hydrolases"/>
    <property type="match status" value="1"/>
</dbReference>